<dbReference type="InterPro" id="IPR000537">
    <property type="entry name" value="UbiA_prenyltransferase"/>
</dbReference>
<feature type="transmembrane region" description="Helical" evidence="12">
    <location>
        <begin position="75"/>
        <end position="96"/>
    </location>
</feature>
<comment type="subcellular location">
    <subcellularLocation>
        <location evidence="1 12">Cell membrane</location>
        <topology evidence="1 12">Multi-pass membrane protein</topology>
    </subcellularLocation>
</comment>
<dbReference type="PATRIC" id="fig|1006006.8.peg.352"/>
<sequence>MSQVLKLIRVHNVIGAGLGAFTGYVASSMWKINPVELILAIVVVASVAAGGYAINDVYDVEIDRINKPERPIPSGAISIRAAASLSYALMGFGVLLSIIQGYLEFLVALLTSIALLFYARDIKRTGIYGNLIVATTTALSLFYGGLSFHSGPWLGRIWIPVLYTFLLTLSREIVKGIEDYKGDLANNVRTLATTKGITKAWIVARSSLIITEVTSPLPLFLGYNFLYGIVLIPFLFITSKAALSETSERGAAKARSLLKISAFLGMIAFALGSLPGLLTLSFTP</sequence>
<dbReference type="GeneID" id="10492545"/>
<dbReference type="AlphaFoldDB" id="F4FZN0"/>
<evidence type="ECO:0000256" key="10">
    <source>
        <dbReference type="ARBA" id="ARBA00023209"/>
    </source>
</evidence>
<dbReference type="PANTHER" id="PTHR42723">
    <property type="entry name" value="CHLOROPHYLL SYNTHASE"/>
    <property type="match status" value="1"/>
</dbReference>
<evidence type="ECO:0000256" key="5">
    <source>
        <dbReference type="ARBA" id="ARBA00022692"/>
    </source>
</evidence>
<evidence type="ECO:0000256" key="1">
    <source>
        <dbReference type="ARBA" id="ARBA00004651"/>
    </source>
</evidence>
<evidence type="ECO:0000256" key="6">
    <source>
        <dbReference type="ARBA" id="ARBA00022842"/>
    </source>
</evidence>
<evidence type="ECO:0000256" key="9">
    <source>
        <dbReference type="ARBA" id="ARBA00023136"/>
    </source>
</evidence>
<keyword evidence="10 12" id="KW-0594">Phospholipid biosynthesis</keyword>
<dbReference type="Proteomes" id="UP000007812">
    <property type="component" value="Chromosome"/>
</dbReference>
<dbReference type="EC" id="2.5.1.42" evidence="12"/>
<dbReference type="GO" id="GO:0000287">
    <property type="term" value="F:magnesium ion binding"/>
    <property type="evidence" value="ECO:0007669"/>
    <property type="project" value="UniProtKB-UniRule"/>
</dbReference>
<dbReference type="Gene3D" id="1.10.357.140">
    <property type="entry name" value="UbiA prenyltransferase"/>
    <property type="match status" value="1"/>
</dbReference>
<comment type="cofactor">
    <cofactor evidence="12">
        <name>Mg(2+)</name>
        <dbReference type="ChEBI" id="CHEBI:18420"/>
    </cofactor>
</comment>
<dbReference type="GO" id="GO:0005886">
    <property type="term" value="C:plasma membrane"/>
    <property type="evidence" value="ECO:0007669"/>
    <property type="project" value="UniProtKB-SubCell"/>
</dbReference>
<keyword evidence="3 12" id="KW-0444">Lipid biosynthesis</keyword>
<keyword evidence="6 12" id="KW-0460">Magnesium</keyword>
<dbReference type="KEGG" id="mcn:Mcup_0351"/>
<accession>F4FZN0</accession>
<dbReference type="UniPathway" id="UPA00940"/>
<keyword evidence="5 12" id="KW-0812">Transmembrane</keyword>
<keyword evidence="11 12" id="KW-1208">Phospholipid metabolism</keyword>
<protein>
    <recommendedName>
        <fullName evidence="12">Digeranylgeranylglyceryl phosphate synthase</fullName>
        <shortName evidence="12">DGGGP synthase</shortName>
        <shortName evidence="12">DGGGPS</shortName>
        <ecNumber evidence="12">2.5.1.42</ecNumber>
    </recommendedName>
    <alternativeName>
        <fullName evidence="12">(S)-2,3-di-O-geranylgeranylglyceryl phosphate synthase</fullName>
    </alternativeName>
    <alternativeName>
        <fullName evidence="12">Geranylgeranylglycerol-phosphate geranylgeranyltransferase</fullName>
    </alternativeName>
</protein>
<evidence type="ECO:0000256" key="7">
    <source>
        <dbReference type="ARBA" id="ARBA00022989"/>
    </source>
</evidence>
<evidence type="ECO:0000256" key="8">
    <source>
        <dbReference type="ARBA" id="ARBA00023098"/>
    </source>
</evidence>
<comment type="catalytic activity">
    <reaction evidence="12">
        <text>sn-3-O-(geranylgeranyl)glycerol 1-phosphate + (2E,6E,10E)-geranylgeranyl diphosphate = 2,3-bis-O-(geranylgeranyl)-sn-glycerol 1-phosphate + diphosphate</text>
        <dbReference type="Rhea" id="RHEA:18109"/>
        <dbReference type="ChEBI" id="CHEBI:33019"/>
        <dbReference type="ChEBI" id="CHEBI:57677"/>
        <dbReference type="ChEBI" id="CHEBI:58756"/>
        <dbReference type="ChEBI" id="CHEBI:58837"/>
        <dbReference type="EC" id="2.5.1.42"/>
    </reaction>
</comment>
<comment type="similarity">
    <text evidence="12">Belongs to the UbiA prenyltransferase family. DGGGP synthase subfamily.</text>
</comment>
<dbReference type="GO" id="GO:0046474">
    <property type="term" value="P:glycerophospholipid biosynthetic process"/>
    <property type="evidence" value="ECO:0007669"/>
    <property type="project" value="UniProtKB-UniRule"/>
</dbReference>
<dbReference type="GO" id="GO:0047295">
    <property type="term" value="F:geranylgeranylglycerol-phosphate geranylgeranyltransferase activity"/>
    <property type="evidence" value="ECO:0007669"/>
    <property type="project" value="UniProtKB-UniRule"/>
</dbReference>
<dbReference type="EMBL" id="CP002656">
    <property type="protein sequence ID" value="AEB94459.1"/>
    <property type="molecule type" value="Genomic_DNA"/>
</dbReference>
<proteinExistence type="inferred from homology"/>
<gene>
    <name evidence="13" type="ordered locus">Mcup_0351</name>
</gene>
<feature type="transmembrane region" description="Helical" evidence="12">
    <location>
        <begin position="217"/>
        <end position="237"/>
    </location>
</feature>
<dbReference type="HAMAP" id="MF_01286">
    <property type="entry name" value="DGGGP_synth"/>
    <property type="match status" value="1"/>
</dbReference>
<evidence type="ECO:0000256" key="11">
    <source>
        <dbReference type="ARBA" id="ARBA00023264"/>
    </source>
</evidence>
<evidence type="ECO:0000256" key="12">
    <source>
        <dbReference type="HAMAP-Rule" id="MF_01286"/>
    </source>
</evidence>
<keyword evidence="9 12" id="KW-0472">Membrane</keyword>
<dbReference type="PANTHER" id="PTHR42723:SF1">
    <property type="entry name" value="CHLOROPHYLL SYNTHASE, CHLOROPLASTIC"/>
    <property type="match status" value="1"/>
</dbReference>
<keyword evidence="8 12" id="KW-0443">Lipid metabolism</keyword>
<reference evidence="13 14" key="1">
    <citation type="journal article" date="2011" name="J. Bacteriol.">
        <title>Complete genome sequence of Metallosphaera cuprina, a metal sulfide-oxidizing archaeon from a hot spring.</title>
        <authorList>
            <person name="Liu L.J."/>
            <person name="You X.Y."/>
            <person name="Zheng H."/>
            <person name="Wang S."/>
            <person name="Jiang C.Y."/>
            <person name="Liu S.J."/>
        </authorList>
    </citation>
    <scope>NUCLEOTIDE SEQUENCE [LARGE SCALE GENOMIC DNA]</scope>
    <source>
        <strain evidence="13 14">Ar-4</strain>
    </source>
</reference>
<comment type="pathway">
    <text evidence="12">Membrane lipid metabolism; glycerophospholipid metabolism.</text>
</comment>
<evidence type="ECO:0000313" key="13">
    <source>
        <dbReference type="EMBL" id="AEB94459.1"/>
    </source>
</evidence>
<evidence type="ECO:0000313" key="14">
    <source>
        <dbReference type="Proteomes" id="UP000007812"/>
    </source>
</evidence>
<organism evidence="13 14">
    <name type="scientific">Metallosphaera cuprina (strain Ar-4)</name>
    <dbReference type="NCBI Taxonomy" id="1006006"/>
    <lineage>
        <taxon>Archaea</taxon>
        <taxon>Thermoproteota</taxon>
        <taxon>Thermoprotei</taxon>
        <taxon>Sulfolobales</taxon>
        <taxon>Sulfolobaceae</taxon>
        <taxon>Metallosphaera</taxon>
    </lineage>
</organism>
<dbReference type="RefSeq" id="WP_013736957.1">
    <property type="nucleotide sequence ID" value="NC_015435.1"/>
</dbReference>
<comment type="function">
    <text evidence="12">Prenyltransferase that catalyzes the transfer of the geranylgeranyl moiety of geranylgeranyl diphosphate (GGPP) to the C2 hydroxyl of (S)-3-O-geranylgeranylglyceryl phosphate (GGGP). This reaction is the second ether-bond-formation step in the biosynthesis of archaeal membrane lipids.</text>
</comment>
<dbReference type="InterPro" id="IPR044878">
    <property type="entry name" value="UbiA_sf"/>
</dbReference>
<feature type="transmembrane region" description="Helical" evidence="12">
    <location>
        <begin position="102"/>
        <end position="119"/>
    </location>
</feature>
<dbReference type="Pfam" id="PF01040">
    <property type="entry name" value="UbiA"/>
    <property type="match status" value="1"/>
</dbReference>
<dbReference type="HOGENOM" id="CLU_073311_1_1_2"/>
<keyword evidence="14" id="KW-1185">Reference proteome</keyword>
<keyword evidence="7 12" id="KW-1133">Transmembrane helix</keyword>
<dbReference type="eggNOG" id="arCOG00476">
    <property type="taxonomic scope" value="Archaea"/>
</dbReference>
<evidence type="ECO:0000256" key="4">
    <source>
        <dbReference type="ARBA" id="ARBA00022679"/>
    </source>
</evidence>
<name>F4FZN0_METCR</name>
<feature type="transmembrane region" description="Helical" evidence="12">
    <location>
        <begin position="257"/>
        <end position="278"/>
    </location>
</feature>
<evidence type="ECO:0000256" key="2">
    <source>
        <dbReference type="ARBA" id="ARBA00022475"/>
    </source>
</evidence>
<evidence type="ECO:0000256" key="3">
    <source>
        <dbReference type="ARBA" id="ARBA00022516"/>
    </source>
</evidence>
<feature type="transmembrane region" description="Helical" evidence="12">
    <location>
        <begin position="7"/>
        <end position="25"/>
    </location>
</feature>
<dbReference type="STRING" id="1006006.Mcup_0351"/>
<dbReference type="InterPro" id="IPR050475">
    <property type="entry name" value="Prenyltransferase_related"/>
</dbReference>
<keyword evidence="4 12" id="KW-0808">Transferase</keyword>
<feature type="transmembrane region" description="Helical" evidence="12">
    <location>
        <begin position="37"/>
        <end position="54"/>
    </location>
</feature>
<feature type="transmembrane region" description="Helical" evidence="12">
    <location>
        <begin position="126"/>
        <end position="146"/>
    </location>
</feature>
<dbReference type="InterPro" id="IPR023547">
    <property type="entry name" value="DGGGP_synth"/>
</dbReference>
<keyword evidence="2 12" id="KW-1003">Cell membrane</keyword>
<dbReference type="CDD" id="cd13961">
    <property type="entry name" value="PT_UbiA_DGGGPS"/>
    <property type="match status" value="1"/>
</dbReference>